<keyword evidence="8" id="KW-0418">Kinase</keyword>
<keyword evidence="7" id="KW-0547">Nucleotide-binding</keyword>
<sequence>MKGSYSTTLVVFSVVIAILASYTALVLAARVSQASGRFRAAWLTGGSLALGIGVWSMHFVGMLAFRLDVPITYDVPRWIVSMVVAVAASLLALWVTSRPRVTALALAAASLLMGAGIAGMHYVGMAAMRIHGVIRYDPVRVAESVAVAVGASGAALWLALRYRNDDTRRGLAAKMASAVVMGLAIAGMHYTAMSAAHFRTLPGPMLVPDDHVLRTNGLASGVVLGTLVVLGITLLTTLVDRRLRTRTAEAEAARRSAARFRSLVTASSQVVFTTGPEGAILAEQPQWAAYTGMEFEAYRGWGWLNAIHPDERERAACLWREAVEEVRDVDAMHRVLRTDGEWRLLALRAVAVTEEDGGIREWVGAASDVTERQRAEAGRELLAEASRVLVSSLDFETTLASVARLVVPALADWCAVDMLTEDGVMRRLAVEHTDPAKVKLVRQIEERWPTDLDAPYGVSSVLRTGKAEIAPEIPDALLVANTREAAQLAAVRALGLRSYVCVPLIARGKVLGAISLVYAESGRRYDDEDLALAEELARRAAVAIDNARLFGETEEARVVLEQQTGELEEAQAEMEMAHEELQHAYENLAERTIEAERARAAADDANAAKSAFLATMSHELRTPLNAIAGYTQLLEMGIHGPVTQPQREALEKIHRNQTHLLGLINDVLNFAKIEAGHVQYELREVPLDEVLRSVEPLVEPQIRAKELRYTYAGGDPAVTACADRDRLEQIVLNLLSNAVKFTDRRGAVQLEWTVEGNSARISVRDTGRGIPPDKLEAIFEPFVQVDPALTRAAEGTGLGLAISRDLARAMEGDLVAVSQEGEGSTFTLTLPLGRPTAGAQPARDAAAD</sequence>
<feature type="transmembrane region" description="Helical" evidence="12">
    <location>
        <begin position="40"/>
        <end position="65"/>
    </location>
</feature>
<dbReference type="Pfam" id="PF01590">
    <property type="entry name" value="GAF"/>
    <property type="match status" value="1"/>
</dbReference>
<evidence type="ECO:0000256" key="8">
    <source>
        <dbReference type="ARBA" id="ARBA00022777"/>
    </source>
</evidence>
<dbReference type="CDD" id="cd00082">
    <property type="entry name" value="HisKA"/>
    <property type="match status" value="1"/>
</dbReference>
<feature type="transmembrane region" description="Helical" evidence="12">
    <location>
        <begin position="77"/>
        <end position="96"/>
    </location>
</feature>
<dbReference type="Gene3D" id="1.10.287.130">
    <property type="match status" value="1"/>
</dbReference>
<keyword evidence="13" id="KW-0175">Coiled coil</keyword>
<evidence type="ECO:0000259" key="16">
    <source>
        <dbReference type="PROSITE" id="PS50113"/>
    </source>
</evidence>
<keyword evidence="12" id="KW-0812">Transmembrane</keyword>
<reference evidence="18 19" key="1">
    <citation type="submission" date="2020-08" db="EMBL/GenBank/DDBJ databases">
        <title>Genomic Encyclopedia of Type Strains, Phase IV (KMG-IV): sequencing the most valuable type-strain genomes for metagenomic binning, comparative biology and taxonomic classification.</title>
        <authorList>
            <person name="Goeker M."/>
        </authorList>
    </citation>
    <scope>NUCLEOTIDE SEQUENCE [LARGE SCALE GENOMIC DNA]</scope>
    <source>
        <strain evidence="18 19">DSM 29007</strain>
    </source>
</reference>
<dbReference type="InterPro" id="IPR000700">
    <property type="entry name" value="PAS-assoc_C"/>
</dbReference>
<dbReference type="InterPro" id="IPR035965">
    <property type="entry name" value="PAS-like_dom_sf"/>
</dbReference>
<dbReference type="Proteomes" id="UP000582837">
    <property type="component" value="Unassembled WGS sequence"/>
</dbReference>
<protein>
    <recommendedName>
        <fullName evidence="3">histidine kinase</fullName>
        <ecNumber evidence="3">2.7.13.3</ecNumber>
    </recommendedName>
</protein>
<name>A0A841GY77_9BACT</name>
<evidence type="ECO:0000256" key="5">
    <source>
        <dbReference type="ARBA" id="ARBA00022553"/>
    </source>
</evidence>
<dbReference type="EC" id="2.7.13.3" evidence="3"/>
<keyword evidence="12" id="KW-1133">Transmembrane helix</keyword>
<comment type="subcellular location">
    <subcellularLocation>
        <location evidence="2">Cell membrane</location>
    </subcellularLocation>
</comment>
<dbReference type="GO" id="GO:0005886">
    <property type="term" value="C:plasma membrane"/>
    <property type="evidence" value="ECO:0007669"/>
    <property type="project" value="UniProtKB-SubCell"/>
</dbReference>
<dbReference type="PROSITE" id="PS50924">
    <property type="entry name" value="MHYT"/>
    <property type="match status" value="1"/>
</dbReference>
<dbReference type="SMART" id="SM00086">
    <property type="entry name" value="PAC"/>
    <property type="match status" value="1"/>
</dbReference>
<dbReference type="SUPFAM" id="SSF55781">
    <property type="entry name" value="GAF domain-like"/>
    <property type="match status" value="1"/>
</dbReference>
<feature type="coiled-coil region" evidence="13">
    <location>
        <begin position="553"/>
        <end position="598"/>
    </location>
</feature>
<dbReference type="PROSITE" id="PS50113">
    <property type="entry name" value="PAC"/>
    <property type="match status" value="1"/>
</dbReference>
<gene>
    <name evidence="18" type="ORF">HNQ61_002300</name>
</gene>
<evidence type="ECO:0000313" key="19">
    <source>
        <dbReference type="Proteomes" id="UP000582837"/>
    </source>
</evidence>
<dbReference type="PRINTS" id="PR00344">
    <property type="entry name" value="BCTRLSENSOR"/>
</dbReference>
<evidence type="ECO:0000313" key="18">
    <source>
        <dbReference type="EMBL" id="MBB6070679.1"/>
    </source>
</evidence>
<dbReference type="GO" id="GO:0009927">
    <property type="term" value="F:histidine phosphotransfer kinase activity"/>
    <property type="evidence" value="ECO:0007669"/>
    <property type="project" value="TreeGrafter"/>
</dbReference>
<dbReference type="SMART" id="SM00388">
    <property type="entry name" value="HisKA"/>
    <property type="match status" value="1"/>
</dbReference>
<evidence type="ECO:0000256" key="10">
    <source>
        <dbReference type="ARBA" id="ARBA00023012"/>
    </source>
</evidence>
<dbReference type="PANTHER" id="PTHR43047">
    <property type="entry name" value="TWO-COMPONENT HISTIDINE PROTEIN KINASE"/>
    <property type="match status" value="1"/>
</dbReference>
<evidence type="ECO:0000256" key="12">
    <source>
        <dbReference type="PROSITE-ProRule" id="PRU00244"/>
    </source>
</evidence>
<dbReference type="InterPro" id="IPR000014">
    <property type="entry name" value="PAS"/>
</dbReference>
<dbReference type="InterPro" id="IPR004358">
    <property type="entry name" value="Sig_transdc_His_kin-like_C"/>
</dbReference>
<dbReference type="InterPro" id="IPR036097">
    <property type="entry name" value="HisK_dim/P_sf"/>
</dbReference>
<dbReference type="NCBIfam" id="TIGR00229">
    <property type="entry name" value="sensory_box"/>
    <property type="match status" value="1"/>
</dbReference>
<dbReference type="InterPro" id="IPR003018">
    <property type="entry name" value="GAF"/>
</dbReference>
<comment type="catalytic activity">
    <reaction evidence="1">
        <text>ATP + protein L-histidine = ADP + protein N-phospho-L-histidine.</text>
        <dbReference type="EC" id="2.7.13.3"/>
    </reaction>
</comment>
<dbReference type="GO" id="GO:0000155">
    <property type="term" value="F:phosphorelay sensor kinase activity"/>
    <property type="evidence" value="ECO:0007669"/>
    <property type="project" value="InterPro"/>
</dbReference>
<dbReference type="AlphaFoldDB" id="A0A841GY77"/>
<dbReference type="PANTHER" id="PTHR43047:SF72">
    <property type="entry name" value="OSMOSENSING HISTIDINE PROTEIN KINASE SLN1"/>
    <property type="match status" value="1"/>
</dbReference>
<evidence type="ECO:0000256" key="11">
    <source>
        <dbReference type="ARBA" id="ARBA00023136"/>
    </source>
</evidence>
<dbReference type="FunFam" id="3.30.450.20:FF:000099">
    <property type="entry name" value="Sensory box sensor histidine kinase"/>
    <property type="match status" value="1"/>
</dbReference>
<evidence type="ECO:0000256" key="7">
    <source>
        <dbReference type="ARBA" id="ARBA00022741"/>
    </source>
</evidence>
<feature type="domain" description="PAC" evidence="16">
    <location>
        <begin position="329"/>
        <end position="381"/>
    </location>
</feature>
<dbReference type="Pfam" id="PF02518">
    <property type="entry name" value="HATPase_c"/>
    <property type="match status" value="1"/>
</dbReference>
<feature type="transmembrane region" description="Helical" evidence="12">
    <location>
        <begin position="144"/>
        <end position="163"/>
    </location>
</feature>
<dbReference type="InterPro" id="IPR005330">
    <property type="entry name" value="MHYT_dom"/>
</dbReference>
<evidence type="ECO:0000259" key="17">
    <source>
        <dbReference type="PROSITE" id="PS50924"/>
    </source>
</evidence>
<evidence type="ECO:0000256" key="1">
    <source>
        <dbReference type="ARBA" id="ARBA00000085"/>
    </source>
</evidence>
<accession>A0A841GY77</accession>
<evidence type="ECO:0000256" key="3">
    <source>
        <dbReference type="ARBA" id="ARBA00012438"/>
    </source>
</evidence>
<dbReference type="FunFam" id="3.30.565.10:FF:000023">
    <property type="entry name" value="PAS domain-containing sensor histidine kinase"/>
    <property type="match status" value="1"/>
</dbReference>
<keyword evidence="11 12" id="KW-0472">Membrane</keyword>
<evidence type="ECO:0000256" key="6">
    <source>
        <dbReference type="ARBA" id="ARBA00022679"/>
    </source>
</evidence>
<dbReference type="CDD" id="cd00130">
    <property type="entry name" value="PAS"/>
    <property type="match status" value="1"/>
</dbReference>
<comment type="caution">
    <text evidence="18">The sequence shown here is derived from an EMBL/GenBank/DDBJ whole genome shotgun (WGS) entry which is preliminary data.</text>
</comment>
<dbReference type="InterPro" id="IPR036890">
    <property type="entry name" value="HATPase_C_sf"/>
</dbReference>
<evidence type="ECO:0000256" key="9">
    <source>
        <dbReference type="ARBA" id="ARBA00022840"/>
    </source>
</evidence>
<dbReference type="SMART" id="SM00387">
    <property type="entry name" value="HATPase_c"/>
    <property type="match status" value="1"/>
</dbReference>
<feature type="transmembrane region" description="Helical" evidence="12">
    <location>
        <begin position="6"/>
        <end position="28"/>
    </location>
</feature>
<feature type="domain" description="MHYT" evidence="17">
    <location>
        <begin position="5"/>
        <end position="199"/>
    </location>
</feature>
<dbReference type="InterPro" id="IPR003661">
    <property type="entry name" value="HisK_dim/P_dom"/>
</dbReference>
<organism evidence="18 19">
    <name type="scientific">Longimicrobium terrae</name>
    <dbReference type="NCBI Taxonomy" id="1639882"/>
    <lineage>
        <taxon>Bacteria</taxon>
        <taxon>Pseudomonadati</taxon>
        <taxon>Gemmatimonadota</taxon>
        <taxon>Longimicrobiia</taxon>
        <taxon>Longimicrobiales</taxon>
        <taxon>Longimicrobiaceae</taxon>
        <taxon>Longimicrobium</taxon>
    </lineage>
</organism>
<feature type="transmembrane region" description="Helical" evidence="12">
    <location>
        <begin position="103"/>
        <end position="124"/>
    </location>
</feature>
<keyword evidence="4" id="KW-1003">Cell membrane</keyword>
<dbReference type="InterPro" id="IPR029016">
    <property type="entry name" value="GAF-like_dom_sf"/>
</dbReference>
<dbReference type="SMART" id="SM00065">
    <property type="entry name" value="GAF"/>
    <property type="match status" value="1"/>
</dbReference>
<dbReference type="InterPro" id="IPR005467">
    <property type="entry name" value="His_kinase_dom"/>
</dbReference>
<dbReference type="GO" id="GO:0005524">
    <property type="term" value="F:ATP binding"/>
    <property type="evidence" value="ECO:0007669"/>
    <property type="project" value="UniProtKB-KW"/>
</dbReference>
<dbReference type="InterPro" id="IPR013656">
    <property type="entry name" value="PAS_4"/>
</dbReference>
<keyword evidence="9" id="KW-0067">ATP-binding</keyword>
<evidence type="ECO:0000259" key="15">
    <source>
        <dbReference type="PROSITE" id="PS50109"/>
    </source>
</evidence>
<feature type="transmembrane region" description="Helical" evidence="12">
    <location>
        <begin position="175"/>
        <end position="198"/>
    </location>
</feature>
<dbReference type="SUPFAM" id="SSF47384">
    <property type="entry name" value="Homodimeric domain of signal transducing histidine kinase"/>
    <property type="match status" value="1"/>
</dbReference>
<dbReference type="PROSITE" id="PS50109">
    <property type="entry name" value="HIS_KIN"/>
    <property type="match status" value="1"/>
</dbReference>
<dbReference type="Pfam" id="PF03707">
    <property type="entry name" value="MHYT"/>
    <property type="match status" value="2"/>
</dbReference>
<feature type="compositionally biased region" description="Low complexity" evidence="14">
    <location>
        <begin position="837"/>
        <end position="848"/>
    </location>
</feature>
<feature type="domain" description="Histidine kinase" evidence="15">
    <location>
        <begin position="615"/>
        <end position="834"/>
    </location>
</feature>
<feature type="transmembrane region" description="Helical" evidence="12">
    <location>
        <begin position="218"/>
        <end position="239"/>
    </location>
</feature>
<dbReference type="FunFam" id="3.30.450.40:FF:000035">
    <property type="entry name" value="PAS sensor protein"/>
    <property type="match status" value="1"/>
</dbReference>
<keyword evidence="19" id="KW-1185">Reference proteome</keyword>
<dbReference type="InterPro" id="IPR001610">
    <property type="entry name" value="PAC"/>
</dbReference>
<evidence type="ECO:0000256" key="14">
    <source>
        <dbReference type="SAM" id="MobiDB-lite"/>
    </source>
</evidence>
<dbReference type="RefSeq" id="WP_170034542.1">
    <property type="nucleotide sequence ID" value="NZ_JABDTL010000001.1"/>
</dbReference>
<dbReference type="InterPro" id="IPR003594">
    <property type="entry name" value="HATPase_dom"/>
</dbReference>
<dbReference type="Gene3D" id="3.30.565.10">
    <property type="entry name" value="Histidine kinase-like ATPase, C-terminal domain"/>
    <property type="match status" value="1"/>
</dbReference>
<proteinExistence type="predicted"/>
<dbReference type="Pfam" id="PF08448">
    <property type="entry name" value="PAS_4"/>
    <property type="match status" value="1"/>
</dbReference>
<evidence type="ECO:0000256" key="13">
    <source>
        <dbReference type="SAM" id="Coils"/>
    </source>
</evidence>
<evidence type="ECO:0000256" key="2">
    <source>
        <dbReference type="ARBA" id="ARBA00004236"/>
    </source>
</evidence>
<dbReference type="Gene3D" id="3.30.450.20">
    <property type="entry name" value="PAS domain"/>
    <property type="match status" value="1"/>
</dbReference>
<dbReference type="SUPFAM" id="SSF55874">
    <property type="entry name" value="ATPase domain of HSP90 chaperone/DNA topoisomerase II/histidine kinase"/>
    <property type="match status" value="1"/>
</dbReference>
<feature type="region of interest" description="Disordered" evidence="14">
    <location>
        <begin position="828"/>
        <end position="848"/>
    </location>
</feature>
<dbReference type="SUPFAM" id="SSF55785">
    <property type="entry name" value="PYP-like sensor domain (PAS domain)"/>
    <property type="match status" value="1"/>
</dbReference>
<keyword evidence="6" id="KW-0808">Transferase</keyword>
<dbReference type="Pfam" id="PF00512">
    <property type="entry name" value="HisKA"/>
    <property type="match status" value="1"/>
</dbReference>
<keyword evidence="5" id="KW-0597">Phosphoprotein</keyword>
<dbReference type="EMBL" id="JACHIA010000005">
    <property type="protein sequence ID" value="MBB6070679.1"/>
    <property type="molecule type" value="Genomic_DNA"/>
</dbReference>
<dbReference type="CDD" id="cd16922">
    <property type="entry name" value="HATPase_EvgS-ArcB-TorS-like"/>
    <property type="match status" value="1"/>
</dbReference>
<dbReference type="Gene3D" id="3.30.450.40">
    <property type="match status" value="1"/>
</dbReference>
<evidence type="ECO:0000256" key="4">
    <source>
        <dbReference type="ARBA" id="ARBA00022475"/>
    </source>
</evidence>
<keyword evidence="10" id="KW-0902">Two-component regulatory system</keyword>